<feature type="compositionally biased region" description="Polar residues" evidence="9">
    <location>
        <begin position="336"/>
        <end position="345"/>
    </location>
</feature>
<dbReference type="InterPro" id="IPR038216">
    <property type="entry name" value="SATB_CUTL_sf"/>
</dbReference>
<dbReference type="GO" id="GO:0000978">
    <property type="term" value="F:RNA polymerase II cis-regulatory region sequence-specific DNA binding"/>
    <property type="evidence" value="ECO:0007669"/>
    <property type="project" value="TreeGrafter"/>
</dbReference>
<proteinExistence type="predicted"/>
<dbReference type="PROSITE" id="PS51982">
    <property type="entry name" value="CMP"/>
    <property type="match status" value="1"/>
</dbReference>
<dbReference type="PANTHER" id="PTHR15116">
    <property type="entry name" value="DNA-BINDING PROTEIN SATB FAMILY MEMBER"/>
    <property type="match status" value="1"/>
</dbReference>
<dbReference type="CTD" id="378993"/>
<evidence type="ECO:0000256" key="9">
    <source>
        <dbReference type="SAM" id="MobiDB-lite"/>
    </source>
</evidence>
<evidence type="ECO:0000256" key="3">
    <source>
        <dbReference type="ARBA" id="ARBA00022843"/>
    </source>
</evidence>
<keyword evidence="3" id="KW-0832">Ubl conjugation</keyword>
<feature type="domain" description="CUT" evidence="10">
    <location>
        <begin position="458"/>
        <end position="545"/>
    </location>
</feature>
<feature type="region of interest" description="Disordered" evidence="9">
    <location>
        <begin position="423"/>
        <end position="451"/>
    </location>
</feature>
<dbReference type="FunCoup" id="A0A6J2WJK8">
    <property type="interactions" value="5"/>
</dbReference>
<organism evidence="13 14">
    <name type="scientific">Chanos chanos</name>
    <name type="common">Milkfish</name>
    <name type="synonym">Mugil chanos</name>
    <dbReference type="NCBI Taxonomy" id="29144"/>
    <lineage>
        <taxon>Eukaryota</taxon>
        <taxon>Metazoa</taxon>
        <taxon>Chordata</taxon>
        <taxon>Craniata</taxon>
        <taxon>Vertebrata</taxon>
        <taxon>Euteleostomi</taxon>
        <taxon>Actinopterygii</taxon>
        <taxon>Neopterygii</taxon>
        <taxon>Teleostei</taxon>
        <taxon>Ostariophysi</taxon>
        <taxon>Gonorynchiformes</taxon>
        <taxon>Chanidae</taxon>
        <taxon>Chanos</taxon>
    </lineage>
</organism>
<feature type="compositionally biased region" description="Basic and acidic residues" evidence="9">
    <location>
        <begin position="661"/>
        <end position="676"/>
    </location>
</feature>
<dbReference type="SMART" id="SM01109">
    <property type="entry name" value="CUT"/>
    <property type="match status" value="2"/>
</dbReference>
<dbReference type="Gene3D" id="1.10.260.40">
    <property type="entry name" value="lambda repressor-like DNA-binding domains"/>
    <property type="match status" value="2"/>
</dbReference>
<feature type="region of interest" description="Disordered" evidence="9">
    <location>
        <begin position="250"/>
        <end position="280"/>
    </location>
</feature>
<gene>
    <name evidence="14" type="primary">satb1a</name>
</gene>
<feature type="compositionally biased region" description="Basic and acidic residues" evidence="9">
    <location>
        <begin position="690"/>
        <end position="699"/>
    </location>
</feature>
<dbReference type="Gene3D" id="1.10.260.70">
    <property type="entry name" value="SATB, CULT domain"/>
    <property type="match status" value="1"/>
</dbReference>
<keyword evidence="7" id="KW-0804">Transcription</keyword>
<keyword evidence="6" id="KW-0371">Homeobox</keyword>
<dbReference type="GeneID" id="115824917"/>
<dbReference type="InterPro" id="IPR032355">
    <property type="entry name" value="CUTL"/>
</dbReference>
<dbReference type="AlphaFoldDB" id="A0A6J2WJK8"/>
<feature type="region of interest" description="Disordered" evidence="9">
    <location>
        <begin position="659"/>
        <end position="725"/>
    </location>
</feature>
<evidence type="ECO:0000256" key="4">
    <source>
        <dbReference type="ARBA" id="ARBA00023015"/>
    </source>
</evidence>
<dbReference type="FunFam" id="1.10.260.70:FF:000001">
    <property type="entry name" value="DNA-binding protein SATB"/>
    <property type="match status" value="1"/>
</dbReference>
<dbReference type="SUPFAM" id="SSF47413">
    <property type="entry name" value="lambda repressor-like DNA-binding domains"/>
    <property type="match status" value="2"/>
</dbReference>
<evidence type="ECO:0000313" key="13">
    <source>
        <dbReference type="Proteomes" id="UP000504632"/>
    </source>
</evidence>
<evidence type="ECO:0000256" key="1">
    <source>
        <dbReference type="ARBA" id="ARBA00004123"/>
    </source>
</evidence>
<dbReference type="Gene3D" id="1.10.10.60">
    <property type="entry name" value="Homeodomain-like"/>
    <property type="match status" value="1"/>
</dbReference>
<dbReference type="Pfam" id="PF16557">
    <property type="entry name" value="CUTL"/>
    <property type="match status" value="1"/>
</dbReference>
<feature type="domain" description="CMP" evidence="11">
    <location>
        <begin position="71"/>
        <end position="172"/>
    </location>
</feature>
<reference evidence="14" key="1">
    <citation type="submission" date="2025-08" db="UniProtKB">
        <authorList>
            <consortium name="RefSeq"/>
        </authorList>
    </citation>
    <scope>IDENTIFICATION</scope>
</reference>
<evidence type="ECO:0000256" key="2">
    <source>
        <dbReference type="ARBA" id="ARBA00022737"/>
    </source>
</evidence>
<evidence type="ECO:0000256" key="8">
    <source>
        <dbReference type="ARBA" id="ARBA00023242"/>
    </source>
</evidence>
<protein>
    <submittedName>
        <fullName evidence="14">DNA-binding protein SATB1a</fullName>
    </submittedName>
</protein>
<dbReference type="GO" id="GO:0006338">
    <property type="term" value="P:chromatin remodeling"/>
    <property type="evidence" value="ECO:0007669"/>
    <property type="project" value="InterPro"/>
</dbReference>
<dbReference type="InterPro" id="IPR010982">
    <property type="entry name" value="Lambda_DNA-bd_dom_sf"/>
</dbReference>
<accession>A0A6J2WJK8</accession>
<evidence type="ECO:0000259" key="10">
    <source>
        <dbReference type="PROSITE" id="PS51042"/>
    </source>
</evidence>
<dbReference type="RefSeq" id="XP_030644493.1">
    <property type="nucleotide sequence ID" value="XM_030788633.1"/>
</dbReference>
<feature type="region of interest" description="Disordered" evidence="9">
    <location>
        <begin position="313"/>
        <end position="347"/>
    </location>
</feature>
<name>A0A6J2WJK8_CHACN</name>
<dbReference type="InterPro" id="IPR039673">
    <property type="entry name" value="SATB1/SATB2"/>
</dbReference>
<evidence type="ECO:0000259" key="11">
    <source>
        <dbReference type="PROSITE" id="PS51982"/>
    </source>
</evidence>
<keyword evidence="13" id="KW-1185">Reference proteome</keyword>
<feature type="domain" description="CUT" evidence="10">
    <location>
        <begin position="340"/>
        <end position="427"/>
    </location>
</feature>
<evidence type="ECO:0000313" key="14">
    <source>
        <dbReference type="RefSeq" id="XP_030644493.1"/>
    </source>
</evidence>
<dbReference type="PROSITE" id="PS51983">
    <property type="entry name" value="CUTL"/>
    <property type="match status" value="1"/>
</dbReference>
<keyword evidence="4" id="KW-0805">Transcription regulation</keyword>
<feature type="compositionally biased region" description="Polar residues" evidence="9">
    <location>
        <begin position="35"/>
        <end position="59"/>
    </location>
</feature>
<evidence type="ECO:0000256" key="5">
    <source>
        <dbReference type="ARBA" id="ARBA00023125"/>
    </source>
</evidence>
<dbReference type="PROSITE" id="PS51042">
    <property type="entry name" value="CUT"/>
    <property type="match status" value="2"/>
</dbReference>
<feature type="compositionally biased region" description="Polar residues" evidence="9">
    <location>
        <begin position="431"/>
        <end position="441"/>
    </location>
</feature>
<comment type="subcellular location">
    <subcellularLocation>
        <location evidence="1">Nucleus</location>
    </subcellularLocation>
</comment>
<feature type="compositionally biased region" description="Polar residues" evidence="9">
    <location>
        <begin position="250"/>
        <end position="266"/>
    </location>
</feature>
<evidence type="ECO:0000256" key="7">
    <source>
        <dbReference type="ARBA" id="ARBA00023163"/>
    </source>
</evidence>
<dbReference type="InterPro" id="IPR038224">
    <property type="entry name" value="SATB_ULD_sf"/>
</dbReference>
<dbReference type="Pfam" id="PF16534">
    <property type="entry name" value="ULD"/>
    <property type="match status" value="1"/>
</dbReference>
<dbReference type="GO" id="GO:0005634">
    <property type="term" value="C:nucleus"/>
    <property type="evidence" value="ECO:0007669"/>
    <property type="project" value="UniProtKB-SubCell"/>
</dbReference>
<evidence type="ECO:0000256" key="6">
    <source>
        <dbReference type="ARBA" id="ARBA00023155"/>
    </source>
</evidence>
<dbReference type="InterPro" id="IPR032392">
    <property type="entry name" value="ULD"/>
</dbReference>
<dbReference type="FunFam" id="1.10.260.40:FF:000003">
    <property type="entry name" value="DNA-binding protein SATB"/>
    <property type="match status" value="2"/>
</dbReference>
<sequence length="725" mass="80682">MEQLSTNGCEVASGLDSSSPLTAPPVKMPRLDNGESYQGRSHFSNPGSKPAPSASTHATQLPKPELTWRKGSLVPVFCVVEQEEAPALERRRSEHAEFVLLKRELLFSHLTEAALHELGYTHSTAIQATGQIQVGRWNPVSVSSVTDVTDATVGDMLQDLYHVVTLRIQLNCAPGLDDLPPEQWTHSTVRNALKELLKEMNQSSLAKECPLSQSMISSVVNSTYHANVSATKCQEFGRWYKNYKKAKDMMTTQMDSPSDQSSSTNHVAKRPAFSGGSEQHSLVQMRAGMPGLAMSQLLSQQYAMSHLLTHSHTLSSHTHTPSCPAPLRTPPKRNDSTTMSAQCPSPSADVSPEIYQWVREELKRAGISQAVFARVAFNRTQGLLSEILRKEEDPQSASQSLLVNLRAMQSFLQLPQAARDRIYQEERERSLTTPANPSSTHSPRHVQPKLSPATVETVLKPEAYELNIDSSIYEEIQLEMRRAKVSQAMFAKVSASKSQGWLCELLRWKEEPSPQNRTLWENLSLIRRFLSLSQSERDVIYEQESSGGQTHLTERPPLYINETLQHQLQQVLHQAGSVMAPVQCPVPPPTSEEMGASLSDLQGLVLPPDAMTVLKSFIRDVGIQPDQEAVNTLSAQLGVAKKTILQFFQNQDAYGVQPEYSGKRREQEEVERVKVEEGEEEESEIVEGTCKQEDGEMERSLSTQTRPVLALKEEDQGSPVQYPLT</sequence>
<dbReference type="OrthoDB" id="10052721at2759"/>
<keyword evidence="2" id="KW-0677">Repeat</keyword>
<keyword evidence="5 14" id="KW-0238">DNA-binding</keyword>
<feature type="domain" description="CUTL" evidence="12">
    <location>
        <begin position="175"/>
        <end position="248"/>
    </location>
</feature>
<dbReference type="Proteomes" id="UP000504632">
    <property type="component" value="Chromosome 12"/>
</dbReference>
<dbReference type="Pfam" id="PF02376">
    <property type="entry name" value="CUT"/>
    <property type="match status" value="2"/>
</dbReference>
<dbReference type="InParanoid" id="A0A6J2WJK8"/>
<dbReference type="PANTHER" id="PTHR15116:SF14">
    <property type="entry name" value="DNA-BINDING PROTEIN SATB1"/>
    <property type="match status" value="1"/>
</dbReference>
<keyword evidence="8" id="KW-0539">Nucleus</keyword>
<dbReference type="Gene3D" id="3.10.20.710">
    <property type="entry name" value="SATB, ubiquitin-like oligomerisation domain"/>
    <property type="match status" value="1"/>
</dbReference>
<dbReference type="GO" id="GO:0000981">
    <property type="term" value="F:DNA-binding transcription factor activity, RNA polymerase II-specific"/>
    <property type="evidence" value="ECO:0007669"/>
    <property type="project" value="TreeGrafter"/>
</dbReference>
<dbReference type="InterPro" id="IPR003350">
    <property type="entry name" value="CUT_dom"/>
</dbReference>
<evidence type="ECO:0000259" key="12">
    <source>
        <dbReference type="PROSITE" id="PS51983"/>
    </source>
</evidence>
<feature type="region of interest" description="Disordered" evidence="9">
    <location>
        <begin position="1"/>
        <end position="60"/>
    </location>
</feature>